<dbReference type="InterPro" id="IPR032675">
    <property type="entry name" value="LRR_dom_sf"/>
</dbReference>
<accession>A0ABM0MM65</accession>
<gene>
    <name evidence="3" type="primary">LOC102804180</name>
</gene>
<feature type="domain" description="Zer-1-like leucine-rich repeats region" evidence="1">
    <location>
        <begin position="183"/>
        <end position="330"/>
    </location>
</feature>
<evidence type="ECO:0000313" key="2">
    <source>
        <dbReference type="Proteomes" id="UP000694865"/>
    </source>
</evidence>
<dbReference type="PANTHER" id="PTHR12904">
    <property type="match status" value="1"/>
</dbReference>
<proteinExistence type="predicted"/>
<dbReference type="RefSeq" id="XP_006821106.1">
    <property type="nucleotide sequence ID" value="XM_006821043.1"/>
</dbReference>
<dbReference type="GeneID" id="102804180"/>
<dbReference type="Pfam" id="PF25013">
    <property type="entry name" value="LRR_Zer-1"/>
    <property type="match status" value="1"/>
</dbReference>
<organism evidence="2 3">
    <name type="scientific">Saccoglossus kowalevskii</name>
    <name type="common">Acorn worm</name>
    <dbReference type="NCBI Taxonomy" id="10224"/>
    <lineage>
        <taxon>Eukaryota</taxon>
        <taxon>Metazoa</taxon>
        <taxon>Hemichordata</taxon>
        <taxon>Enteropneusta</taxon>
        <taxon>Harrimaniidae</taxon>
        <taxon>Saccoglossus</taxon>
    </lineage>
</organism>
<dbReference type="InterPro" id="IPR051341">
    <property type="entry name" value="Zyg-11_UBL_adapter"/>
</dbReference>
<dbReference type="InterPro" id="IPR056845">
    <property type="entry name" value="LRR_Zer-1"/>
</dbReference>
<sequence>MMMDKDEDEYAEALNCCPDTLENYAKHVCFSDPKVFFSIDASGTLLGIRPGLFLPSLIADDLLLHHALRGKVDDRFLNLIRSSSVAFRHVSLHGCNSISDLGLHSLPIDGLQSLNVSDCCSITFKSVEFFSQCKDTLTLLNAANCKDIIDIKLLKNFPFNKLSNLNFNSVQLINFDTDLVESFFRQLPSLTDLDISNQDPIDSRKSLGFLQPLVTQLRVLILYNCRPSLINREWSLICRMTKLRHLDISQEPPGKRVSQPRFYTNMINPPMLSKLIESAPFLASLDISRYNLGSWHAKPRPADGEVYMNSSVPGLECLKRPLEFLGIWMTRWNNNLVGLANQSIPANKIAGGVSKDALLTALEVYTERHRRFLKILCLFQKHPSLTDTSGKVMRVILSVLKAMSFHCDNSDLQIHCLEMLCQMISKYIHCTGQLAFPTGKIYRQIIFAILCTSERTHCGQSVNDYICEVLRLIKPWRNEYEYVSIFNMLLQLASQTFIDDVVLPLMLLHEIITESSVVQKILLVQNNAIESLLSMMHASTIPDEIGVPPVMGISNEMLRTSWEILYLLASVPGGVARFASAGGDVLFSEYFSQIPGCQAIETQQINVDFI</sequence>
<evidence type="ECO:0000259" key="1">
    <source>
        <dbReference type="Pfam" id="PF25013"/>
    </source>
</evidence>
<dbReference type="PANTHER" id="PTHR12904:SF23">
    <property type="entry name" value="PROTEIN ZER-1 HOMOLOG"/>
    <property type="match status" value="1"/>
</dbReference>
<dbReference type="Proteomes" id="UP000694865">
    <property type="component" value="Unplaced"/>
</dbReference>
<dbReference type="SUPFAM" id="SSF52047">
    <property type="entry name" value="RNI-like"/>
    <property type="match status" value="1"/>
</dbReference>
<protein>
    <submittedName>
        <fullName evidence="3">Protein zer-1 homolog</fullName>
    </submittedName>
</protein>
<name>A0ABM0MM65_SACKO</name>
<keyword evidence="2" id="KW-1185">Reference proteome</keyword>
<reference evidence="3" key="1">
    <citation type="submission" date="2025-08" db="UniProtKB">
        <authorList>
            <consortium name="RefSeq"/>
        </authorList>
    </citation>
    <scope>IDENTIFICATION</scope>
    <source>
        <tissue evidence="3">Testes</tissue>
    </source>
</reference>
<dbReference type="Gene3D" id="3.80.10.10">
    <property type="entry name" value="Ribonuclease Inhibitor"/>
    <property type="match status" value="1"/>
</dbReference>
<evidence type="ECO:0000313" key="3">
    <source>
        <dbReference type="RefSeq" id="XP_006821106.1"/>
    </source>
</evidence>